<sequence>MLALSGKKAESDSIFNQKEYIFDWIKNKTDIQIVSVRVDDGYTGTNFDRPSFQMMMEDIKSGKINCVIVKDLSRFGREYINAGKYIDRLFPFYGVRLIAINDGIDTITKDPSDNLNITLKNLINDNYCRDISMKIRSHLEIKRKNGEYTGSFAPYGYRKSEEDHNRLEIDEYAASVVQDIFHWKLEGISADHIAKRLIEQGVPSPMEYKRSQGENFKTGFETGKKISWTPVAVRRILTNPVYIGTLIQGIRTRPNYKIKTVVVNDEEKWSKVENNHDPIVSKKTFNLVQRLLLLDTRTSPSQAKVFPLAGLVVCGDCESPMVRITVPCGEKKYYYYVCDGNRKKQGCSSHRISEKILLDSVLAVLQEHIHLIFQMEACLKDIQNTPLQKIHTKKLQERMQRVEEEMDRYRRLKISLYEDMQDGLISKDDYKDIRDQYDQRIREAQTAHTQLQKELDMDLNSQSKPHEWIEEFLEHQDLQELNRIVAVQCIEQVRVYEGKKLEVIFAHSQDFNNLMEQIQLYQNEFNAEVV</sequence>
<dbReference type="PANTHER" id="PTHR30461">
    <property type="entry name" value="DNA-INVERTASE FROM LAMBDOID PROPHAGE"/>
    <property type="match status" value="1"/>
</dbReference>
<dbReference type="AlphaFoldDB" id="A0A9D1FP44"/>
<organism evidence="3 4">
    <name type="scientific">Candidatus Merdivicinus excrementipullorum</name>
    <dbReference type="NCBI Taxonomy" id="2840867"/>
    <lineage>
        <taxon>Bacteria</taxon>
        <taxon>Bacillati</taxon>
        <taxon>Bacillota</taxon>
        <taxon>Clostridia</taxon>
        <taxon>Eubacteriales</taxon>
        <taxon>Oscillospiraceae</taxon>
        <taxon>Oscillospiraceae incertae sedis</taxon>
        <taxon>Candidatus Merdivicinus</taxon>
    </lineage>
</organism>
<dbReference type="Pfam" id="PF07508">
    <property type="entry name" value="Recombinase"/>
    <property type="match status" value="1"/>
</dbReference>
<keyword evidence="1" id="KW-0175">Coiled coil</keyword>
<dbReference type="Pfam" id="PF00239">
    <property type="entry name" value="Resolvase"/>
    <property type="match status" value="1"/>
</dbReference>
<evidence type="ECO:0000313" key="4">
    <source>
        <dbReference type="Proteomes" id="UP000824002"/>
    </source>
</evidence>
<proteinExistence type="predicted"/>
<comment type="caution">
    <text evidence="3">The sequence shown here is derived from an EMBL/GenBank/DDBJ whole genome shotgun (WGS) entry which is preliminary data.</text>
</comment>
<dbReference type="PANTHER" id="PTHR30461:SF23">
    <property type="entry name" value="DNA RECOMBINASE-RELATED"/>
    <property type="match status" value="1"/>
</dbReference>
<dbReference type="GO" id="GO:0000150">
    <property type="term" value="F:DNA strand exchange activity"/>
    <property type="evidence" value="ECO:0007669"/>
    <property type="project" value="InterPro"/>
</dbReference>
<accession>A0A9D1FP44</accession>
<feature type="domain" description="Recombinase" evidence="2">
    <location>
        <begin position="154"/>
        <end position="298"/>
    </location>
</feature>
<dbReference type="SUPFAM" id="SSF53041">
    <property type="entry name" value="Resolvase-like"/>
    <property type="match status" value="1"/>
</dbReference>
<reference evidence="3" key="2">
    <citation type="journal article" date="2021" name="PeerJ">
        <title>Extensive microbial diversity within the chicken gut microbiome revealed by metagenomics and culture.</title>
        <authorList>
            <person name="Gilroy R."/>
            <person name="Ravi A."/>
            <person name="Getino M."/>
            <person name="Pursley I."/>
            <person name="Horton D.L."/>
            <person name="Alikhan N.F."/>
            <person name="Baker D."/>
            <person name="Gharbi K."/>
            <person name="Hall N."/>
            <person name="Watson M."/>
            <person name="Adriaenssens E.M."/>
            <person name="Foster-Nyarko E."/>
            <person name="Jarju S."/>
            <person name="Secka A."/>
            <person name="Antonio M."/>
            <person name="Oren A."/>
            <person name="Chaudhuri R.R."/>
            <person name="La Ragione R."/>
            <person name="Hildebrand F."/>
            <person name="Pallen M.J."/>
        </authorList>
    </citation>
    <scope>NUCLEOTIDE SEQUENCE</scope>
    <source>
        <strain evidence="3">CHK199-13235</strain>
    </source>
</reference>
<protein>
    <submittedName>
        <fullName evidence="3">Recombinase family protein</fullName>
    </submittedName>
</protein>
<dbReference type="Proteomes" id="UP000824002">
    <property type="component" value="Unassembled WGS sequence"/>
</dbReference>
<dbReference type="EMBL" id="DVJP01000072">
    <property type="protein sequence ID" value="HIS77267.1"/>
    <property type="molecule type" value="Genomic_DNA"/>
</dbReference>
<name>A0A9D1FP44_9FIRM</name>
<dbReference type="Gene3D" id="3.40.50.1390">
    <property type="entry name" value="Resolvase, N-terminal catalytic domain"/>
    <property type="match status" value="1"/>
</dbReference>
<dbReference type="InterPro" id="IPR025827">
    <property type="entry name" value="Zn_ribbon_recom_dom"/>
</dbReference>
<dbReference type="Gene3D" id="3.90.1750.20">
    <property type="entry name" value="Putative Large Serine Recombinase, Chain B, Domain 2"/>
    <property type="match status" value="1"/>
</dbReference>
<dbReference type="InterPro" id="IPR050639">
    <property type="entry name" value="SSR_resolvase"/>
</dbReference>
<dbReference type="InterPro" id="IPR011109">
    <property type="entry name" value="DNA_bind_recombinase_dom"/>
</dbReference>
<evidence type="ECO:0000259" key="2">
    <source>
        <dbReference type="PROSITE" id="PS51737"/>
    </source>
</evidence>
<dbReference type="InterPro" id="IPR006119">
    <property type="entry name" value="Resolv_N"/>
</dbReference>
<dbReference type="Pfam" id="PF13408">
    <property type="entry name" value="Zn_ribbon_recom"/>
    <property type="match status" value="1"/>
</dbReference>
<dbReference type="InterPro" id="IPR036162">
    <property type="entry name" value="Resolvase-like_N_sf"/>
</dbReference>
<dbReference type="InterPro" id="IPR038109">
    <property type="entry name" value="DNA_bind_recomb_sf"/>
</dbReference>
<dbReference type="SMART" id="SM00857">
    <property type="entry name" value="Resolvase"/>
    <property type="match status" value="1"/>
</dbReference>
<gene>
    <name evidence="3" type="ORF">IAB51_10765</name>
</gene>
<dbReference type="PROSITE" id="PS51737">
    <property type="entry name" value="RECOMBINASE_DNA_BIND"/>
    <property type="match status" value="1"/>
</dbReference>
<dbReference type="GO" id="GO:0003677">
    <property type="term" value="F:DNA binding"/>
    <property type="evidence" value="ECO:0007669"/>
    <property type="project" value="InterPro"/>
</dbReference>
<reference evidence="3" key="1">
    <citation type="submission" date="2020-10" db="EMBL/GenBank/DDBJ databases">
        <authorList>
            <person name="Gilroy R."/>
        </authorList>
    </citation>
    <scope>NUCLEOTIDE SEQUENCE</scope>
    <source>
        <strain evidence="3">CHK199-13235</strain>
    </source>
</reference>
<evidence type="ECO:0000313" key="3">
    <source>
        <dbReference type="EMBL" id="HIS77267.1"/>
    </source>
</evidence>
<evidence type="ECO:0000256" key="1">
    <source>
        <dbReference type="SAM" id="Coils"/>
    </source>
</evidence>
<feature type="coiled-coil region" evidence="1">
    <location>
        <begin position="392"/>
        <end position="454"/>
    </location>
</feature>